<evidence type="ECO:0000259" key="3">
    <source>
        <dbReference type="Pfam" id="PF02678"/>
    </source>
</evidence>
<dbReference type="Gene3D" id="2.60.120.10">
    <property type="entry name" value="Jelly Rolls"/>
    <property type="match status" value="2"/>
</dbReference>
<dbReference type="InterPro" id="IPR003829">
    <property type="entry name" value="Pirin_N_dom"/>
</dbReference>
<dbReference type="InterPro" id="IPR011051">
    <property type="entry name" value="RmlC_Cupin_sf"/>
</dbReference>
<feature type="domain" description="Pirin C-terminal" evidence="4">
    <location>
        <begin position="181"/>
        <end position="286"/>
    </location>
</feature>
<dbReference type="PIRSF" id="PIRSF006232">
    <property type="entry name" value="Pirin"/>
    <property type="match status" value="1"/>
</dbReference>
<dbReference type="Proteomes" id="UP000290682">
    <property type="component" value="Unassembled WGS sequence"/>
</dbReference>
<sequence length="286" mass="31084">MSHNAFVSREVERLVTGVPVSDGAGVKLKRVLTHDLQRRLDPFLMLDEFRSDNPDDYLAGFPDHPHRGFETVTYMLAGRMRHRDNAGNEGLLSPGGVQWMTAGRGIVHSELPEQQDGLMHGFQLWVNLPARDKMTEPGYRDIPEGDIPVVQAKDGVGVKVIAGVAEDTVGAVTREATQPLYLDIALDAGTRYEAAIPAGHNAFLYIYEGELAAGERGQKVVAGQMAVLANANPAASGVSLQSVDGARVLVIAGRPLNEPIAQWGPFVMNTREELDAAFEDFRAGRF</sequence>
<dbReference type="PANTHER" id="PTHR13903:SF8">
    <property type="entry name" value="PIRIN"/>
    <property type="match status" value="1"/>
</dbReference>
<name>A0ABY0FDU3_9NEIS</name>
<evidence type="ECO:0000313" key="5">
    <source>
        <dbReference type="EMBL" id="RXZ42227.1"/>
    </source>
</evidence>
<proteinExistence type="inferred from homology"/>
<evidence type="ECO:0000313" key="6">
    <source>
        <dbReference type="Proteomes" id="UP000290682"/>
    </source>
</evidence>
<dbReference type="CDD" id="cd02247">
    <property type="entry name" value="cupin_pirin_C"/>
    <property type="match status" value="1"/>
</dbReference>
<dbReference type="Pfam" id="PF02678">
    <property type="entry name" value="Pirin"/>
    <property type="match status" value="1"/>
</dbReference>
<protein>
    <submittedName>
        <fullName evidence="5">Pirin family protein</fullName>
    </submittedName>
</protein>
<dbReference type="InterPro" id="IPR012093">
    <property type="entry name" value="Pirin"/>
</dbReference>
<accession>A0ABY0FDU3</accession>
<gene>
    <name evidence="5" type="ORF">EBB06_14375</name>
</gene>
<evidence type="ECO:0000256" key="2">
    <source>
        <dbReference type="RuleBase" id="RU003457"/>
    </source>
</evidence>
<feature type="domain" description="Pirin N-terminal" evidence="3">
    <location>
        <begin position="27"/>
        <end position="126"/>
    </location>
</feature>
<dbReference type="RefSeq" id="WP_129213836.1">
    <property type="nucleotide sequence ID" value="NZ_REGR01000015.1"/>
</dbReference>
<dbReference type="CDD" id="cd02909">
    <property type="entry name" value="cupin_pirin_N"/>
    <property type="match status" value="1"/>
</dbReference>
<comment type="similarity">
    <text evidence="1 2">Belongs to the pirin family.</text>
</comment>
<dbReference type="Pfam" id="PF05726">
    <property type="entry name" value="Pirin_C"/>
    <property type="match status" value="1"/>
</dbReference>
<dbReference type="SUPFAM" id="SSF51182">
    <property type="entry name" value="RmlC-like cupins"/>
    <property type="match status" value="1"/>
</dbReference>
<organism evidence="5 6">
    <name type="scientific">Crenobacter cavernae</name>
    <dbReference type="NCBI Taxonomy" id="2290923"/>
    <lineage>
        <taxon>Bacteria</taxon>
        <taxon>Pseudomonadati</taxon>
        <taxon>Pseudomonadota</taxon>
        <taxon>Betaproteobacteria</taxon>
        <taxon>Neisseriales</taxon>
        <taxon>Neisseriaceae</taxon>
        <taxon>Crenobacter</taxon>
    </lineage>
</organism>
<evidence type="ECO:0000256" key="1">
    <source>
        <dbReference type="ARBA" id="ARBA00008416"/>
    </source>
</evidence>
<dbReference type="InterPro" id="IPR014710">
    <property type="entry name" value="RmlC-like_jellyroll"/>
</dbReference>
<dbReference type="PANTHER" id="PTHR13903">
    <property type="entry name" value="PIRIN-RELATED"/>
    <property type="match status" value="1"/>
</dbReference>
<dbReference type="InterPro" id="IPR008778">
    <property type="entry name" value="Pirin_C_dom"/>
</dbReference>
<keyword evidence="6" id="KW-1185">Reference proteome</keyword>
<dbReference type="EMBL" id="REGR01000015">
    <property type="protein sequence ID" value="RXZ42227.1"/>
    <property type="molecule type" value="Genomic_DNA"/>
</dbReference>
<reference evidence="5 6" key="1">
    <citation type="submission" date="2018-10" db="EMBL/GenBank/DDBJ databases">
        <title>Draft genome of Fastidiocella sp. strain 375T, a bacterium isolated from a karstic cave dripping water.</title>
        <authorList>
            <person name="Coelho C."/>
            <person name="Verissimo A."/>
            <person name="Tiago I."/>
        </authorList>
    </citation>
    <scope>NUCLEOTIDE SEQUENCE [LARGE SCALE GENOMIC DNA]</scope>
    <source>
        <strain evidence="5 6">CAVE-375</strain>
    </source>
</reference>
<comment type="caution">
    <text evidence="5">The sequence shown here is derived from an EMBL/GenBank/DDBJ whole genome shotgun (WGS) entry which is preliminary data.</text>
</comment>
<evidence type="ECO:0000259" key="4">
    <source>
        <dbReference type="Pfam" id="PF05726"/>
    </source>
</evidence>